<accession>A0A9X3PJD3</accession>
<dbReference type="RefSeq" id="WP_270121564.1">
    <property type="nucleotide sequence ID" value="NZ_BAAAOM010000002.1"/>
</dbReference>
<evidence type="ECO:0000259" key="3">
    <source>
        <dbReference type="SMART" id="SM00458"/>
    </source>
</evidence>
<dbReference type="EMBL" id="JAPZVQ010000004">
    <property type="protein sequence ID" value="MDA1385099.1"/>
    <property type="molecule type" value="Genomic_DNA"/>
</dbReference>
<evidence type="ECO:0000256" key="1">
    <source>
        <dbReference type="SAM" id="MobiDB-lite"/>
    </source>
</evidence>
<keyword evidence="2" id="KW-0472">Membrane</keyword>
<sequence length="280" mass="28478">MAPRDPRDPHTPRHSAGADLPARLRETWDKARLRLGTGQAMAGVAAVVALVLTIAVVAAVMTAGGGEDEPEPAAATEPAATSMAATSTPSASPSPSPSASPSESPSAEPSEADDDEPAQDAATESEAPPPAPAYPADGWYQVKQEASGLCLSTGPEPGNEGRTVVVLAGCGSANPSTIQVVAWDEGVYVFNLHFADWSACMGADAPADREGYLMAAYGCEFTETQFWELEPQGGGVYTIATSASGLCVGMLAGRSASSGEPTATDSCDAGDATQRFTLSS</sequence>
<dbReference type="Gene3D" id="2.80.10.50">
    <property type="match status" value="1"/>
</dbReference>
<dbReference type="AlphaFoldDB" id="A0A9X3PJD3"/>
<feature type="compositionally biased region" description="Basic and acidic residues" evidence="1">
    <location>
        <begin position="1"/>
        <end position="11"/>
    </location>
</feature>
<feature type="region of interest" description="Disordered" evidence="1">
    <location>
        <begin position="65"/>
        <end position="137"/>
    </location>
</feature>
<dbReference type="InterPro" id="IPR035992">
    <property type="entry name" value="Ricin_B-like_lectins"/>
</dbReference>
<keyword evidence="7" id="KW-1185">Reference proteome</keyword>
<feature type="region of interest" description="Disordered" evidence="1">
    <location>
        <begin position="1"/>
        <end position="22"/>
    </location>
</feature>
<reference evidence="4" key="1">
    <citation type="submission" date="2022-12" db="EMBL/GenBank/DDBJ databases">
        <title>Gycomyces niveus sp.nov., a novel actinomycete isolated from soil in Shouguang.</title>
        <authorList>
            <person name="Yang X."/>
        </authorList>
    </citation>
    <scope>NUCLEOTIDE SEQUENCE</scope>
    <source>
        <strain evidence="4">DSM 44724</strain>
    </source>
</reference>
<dbReference type="SUPFAM" id="SSF50370">
    <property type="entry name" value="Ricin B-like lectins"/>
    <property type="match status" value="1"/>
</dbReference>
<evidence type="ECO:0000256" key="2">
    <source>
        <dbReference type="SAM" id="Phobius"/>
    </source>
</evidence>
<evidence type="ECO:0000313" key="5">
    <source>
        <dbReference type="EMBL" id="MDR7337287.1"/>
    </source>
</evidence>
<evidence type="ECO:0000313" key="4">
    <source>
        <dbReference type="EMBL" id="MDA1385099.1"/>
    </source>
</evidence>
<dbReference type="PROSITE" id="PS50231">
    <property type="entry name" value="RICIN_B_LECTIN"/>
    <property type="match status" value="1"/>
</dbReference>
<dbReference type="Pfam" id="PF00652">
    <property type="entry name" value="Ricin_B_lectin"/>
    <property type="match status" value="1"/>
</dbReference>
<comment type="caution">
    <text evidence="4">The sequence shown here is derived from an EMBL/GenBank/DDBJ whole genome shotgun (WGS) entry which is preliminary data.</text>
</comment>
<feature type="transmembrane region" description="Helical" evidence="2">
    <location>
        <begin position="40"/>
        <end position="61"/>
    </location>
</feature>
<evidence type="ECO:0000313" key="6">
    <source>
        <dbReference type="Proteomes" id="UP001145799"/>
    </source>
</evidence>
<dbReference type="Proteomes" id="UP001145799">
    <property type="component" value="Unassembled WGS sequence"/>
</dbReference>
<keyword evidence="2" id="KW-1133">Transmembrane helix</keyword>
<keyword evidence="2" id="KW-0812">Transmembrane</keyword>
<gene>
    <name evidence="5" type="ORF">J2S69_001006</name>
    <name evidence="4" type="ORF">O2L01_08895</name>
</gene>
<protein>
    <submittedName>
        <fullName evidence="4">Ricin-type beta-trefoil lectin domain protein</fullName>
    </submittedName>
</protein>
<dbReference type="Proteomes" id="UP001183604">
    <property type="component" value="Unassembled WGS sequence"/>
</dbReference>
<dbReference type="EMBL" id="JAVDYD010000001">
    <property type="protein sequence ID" value="MDR7337287.1"/>
    <property type="molecule type" value="Genomic_DNA"/>
</dbReference>
<dbReference type="SMART" id="SM00458">
    <property type="entry name" value="RICIN"/>
    <property type="match status" value="1"/>
</dbReference>
<dbReference type="InterPro" id="IPR000772">
    <property type="entry name" value="Ricin_B_lectin"/>
</dbReference>
<feature type="compositionally biased region" description="Low complexity" evidence="1">
    <location>
        <begin position="99"/>
        <end position="109"/>
    </location>
</feature>
<reference evidence="5 7" key="2">
    <citation type="submission" date="2023-07" db="EMBL/GenBank/DDBJ databases">
        <title>Sequencing the genomes of 1000 actinobacteria strains.</title>
        <authorList>
            <person name="Klenk H.-P."/>
        </authorList>
    </citation>
    <scope>NUCLEOTIDE SEQUENCE [LARGE SCALE GENOMIC DNA]</scope>
    <source>
        <strain evidence="5 7">DSM 44724</strain>
    </source>
</reference>
<proteinExistence type="predicted"/>
<name>A0A9X3PJD3_9ACTN</name>
<feature type="compositionally biased region" description="Low complexity" evidence="1">
    <location>
        <begin position="72"/>
        <end position="91"/>
    </location>
</feature>
<dbReference type="CDD" id="cd00161">
    <property type="entry name" value="beta-trefoil_Ricin-like"/>
    <property type="match status" value="1"/>
</dbReference>
<organism evidence="4 6">
    <name type="scientific">Glycomyces lechevalierae</name>
    <dbReference type="NCBI Taxonomy" id="256034"/>
    <lineage>
        <taxon>Bacteria</taxon>
        <taxon>Bacillati</taxon>
        <taxon>Actinomycetota</taxon>
        <taxon>Actinomycetes</taxon>
        <taxon>Glycomycetales</taxon>
        <taxon>Glycomycetaceae</taxon>
        <taxon>Glycomyces</taxon>
    </lineage>
</organism>
<feature type="domain" description="Ricin B lectin" evidence="3">
    <location>
        <begin position="138"/>
        <end position="279"/>
    </location>
</feature>
<evidence type="ECO:0000313" key="7">
    <source>
        <dbReference type="Proteomes" id="UP001183604"/>
    </source>
</evidence>